<accession>A0A251U4W5</accession>
<dbReference type="Gene3D" id="2.40.330.10">
    <property type="entry name" value="DNA-binding pseudobarrel domain"/>
    <property type="match status" value="1"/>
</dbReference>
<dbReference type="PROSITE" id="PS50863">
    <property type="entry name" value="B3"/>
    <property type="match status" value="1"/>
</dbReference>
<dbReference type="EMBL" id="CM007897">
    <property type="protein sequence ID" value="OTG18375.1"/>
    <property type="molecule type" value="Genomic_DNA"/>
</dbReference>
<gene>
    <name evidence="11" type="ORF">HannXRQ_Chr08g0222431</name>
</gene>
<dbReference type="GO" id="GO:0006355">
    <property type="term" value="P:regulation of DNA-templated transcription"/>
    <property type="evidence" value="ECO:0000318"/>
    <property type="project" value="GO_Central"/>
</dbReference>
<comment type="similarity">
    <text evidence="2 8">Belongs to the ARF family.</text>
</comment>
<evidence type="ECO:0000256" key="5">
    <source>
        <dbReference type="ARBA" id="ARBA00023163"/>
    </source>
</evidence>
<dbReference type="GO" id="GO:0009734">
    <property type="term" value="P:auxin-activated signaling pathway"/>
    <property type="evidence" value="ECO:0007669"/>
    <property type="project" value="UniProtKB-KW"/>
</dbReference>
<proteinExistence type="inferred from homology"/>
<dbReference type="InterPro" id="IPR010525">
    <property type="entry name" value="ARF_dom"/>
</dbReference>
<name>A0A251U4W5_HELAN</name>
<dbReference type="InterPro" id="IPR003340">
    <property type="entry name" value="B3_DNA-bd"/>
</dbReference>
<evidence type="ECO:0000313" key="11">
    <source>
        <dbReference type="EMBL" id="OTG18375.1"/>
    </source>
</evidence>
<feature type="domain" description="TF-B3" evidence="10">
    <location>
        <begin position="142"/>
        <end position="245"/>
    </location>
</feature>
<evidence type="ECO:0000256" key="9">
    <source>
        <dbReference type="SAM" id="MobiDB-lite"/>
    </source>
</evidence>
<dbReference type="Gene3D" id="2.30.30.1040">
    <property type="match status" value="1"/>
</dbReference>
<keyword evidence="4 8" id="KW-0238">DNA-binding</keyword>
<dbReference type="SMART" id="SM01019">
    <property type="entry name" value="B3"/>
    <property type="match status" value="1"/>
</dbReference>
<comment type="subunit">
    <text evidence="8">Homodimers and heterodimers.</text>
</comment>
<evidence type="ECO:0000256" key="3">
    <source>
        <dbReference type="ARBA" id="ARBA00023015"/>
    </source>
</evidence>
<evidence type="ECO:0000259" key="10">
    <source>
        <dbReference type="PROSITE" id="PS50863"/>
    </source>
</evidence>
<comment type="function">
    <text evidence="8">Auxin response factors (ARFs) are transcriptional factors that bind specifically to the DNA sequence 5'-TGTCTC-3' found in the auxin-responsive promoter elements (AuxREs).</text>
</comment>
<dbReference type="InParanoid" id="A0A251U4W5"/>
<dbReference type="OMA" id="ACMEDED"/>
<keyword evidence="7 8" id="KW-0927">Auxin signaling pathway</keyword>
<dbReference type="InterPro" id="IPR015300">
    <property type="entry name" value="DNA-bd_pseudobarrel_sf"/>
</dbReference>
<evidence type="ECO:0000313" key="12">
    <source>
        <dbReference type="Proteomes" id="UP000215914"/>
    </source>
</evidence>
<evidence type="ECO:0000256" key="7">
    <source>
        <dbReference type="ARBA" id="ARBA00023294"/>
    </source>
</evidence>
<dbReference type="AlphaFoldDB" id="A0A251U4W5"/>
<keyword evidence="6 8" id="KW-0539">Nucleus</keyword>
<keyword evidence="5 8" id="KW-0804">Transcription</keyword>
<sequence length="470" mass="52223">MVPELCTPLSSACYSSPEIILAPFMLITTSVFLGNDHADLWNQLWHECAGLTVKVPQIGERVFYFPQGHHEQIEACMEDEDDITIHNYDLPPKILFKVVNVELKAYPDSDEVYAKFLLLPDNGEGDGSTVRSVPQKIPASSFRKILSVSDASTHGGCVLPKLGVEKTFPPLDASQDQASQPLVAKDLHGAEWGFQHVYRGSPKRHMLVNGWNKFASAKRLKAGDTCIFMRGLERNEIYIGIQRAVSMQKASKDLTGSAMRRGVLVDASVSMTTKTYFTVIYHPRMCCSAFIVPYHVVMEALSVNYSAGMRFETLDDPEDMSRKFYGIITANEDVDPARWPNSEWRCLKVQWDVAPFSHLAPRRVCPWDIQPRALDVPHMPSSISVNRKRSMPFEPVIRSNPLSRTNENNQSDGSLSLALTLSVGGIGGSSRQNETNLAEDVKVGEDKSVNRTMVSNKSKGKEVCGGNQNA</sequence>
<keyword evidence="12" id="KW-1185">Reference proteome</keyword>
<comment type="subcellular location">
    <subcellularLocation>
        <location evidence="1 8">Nucleus</location>
    </subcellularLocation>
</comment>
<evidence type="ECO:0000256" key="1">
    <source>
        <dbReference type="ARBA" id="ARBA00004123"/>
    </source>
</evidence>
<dbReference type="Pfam" id="PF02362">
    <property type="entry name" value="B3"/>
    <property type="match status" value="1"/>
</dbReference>
<keyword evidence="3 8" id="KW-0805">Transcription regulation</keyword>
<evidence type="ECO:0000256" key="4">
    <source>
        <dbReference type="ARBA" id="ARBA00023125"/>
    </source>
</evidence>
<dbReference type="Pfam" id="PF06507">
    <property type="entry name" value="ARF_AD"/>
    <property type="match status" value="1"/>
</dbReference>
<dbReference type="SUPFAM" id="SSF101936">
    <property type="entry name" value="DNA-binding pseudobarrel domain"/>
    <property type="match status" value="1"/>
</dbReference>
<dbReference type="CDD" id="cd10017">
    <property type="entry name" value="B3_DNA"/>
    <property type="match status" value="1"/>
</dbReference>
<feature type="region of interest" description="Disordered" evidence="9">
    <location>
        <begin position="428"/>
        <end position="470"/>
    </location>
</feature>
<dbReference type="InterPro" id="IPR044835">
    <property type="entry name" value="ARF_plant"/>
</dbReference>
<evidence type="ECO:0000256" key="6">
    <source>
        <dbReference type="ARBA" id="ARBA00023242"/>
    </source>
</evidence>
<evidence type="ECO:0000256" key="8">
    <source>
        <dbReference type="RuleBase" id="RU004561"/>
    </source>
</evidence>
<reference evidence="12" key="1">
    <citation type="journal article" date="2017" name="Nature">
        <title>The sunflower genome provides insights into oil metabolism, flowering and Asterid evolution.</title>
        <authorList>
            <person name="Badouin H."/>
            <person name="Gouzy J."/>
            <person name="Grassa C.J."/>
            <person name="Murat F."/>
            <person name="Staton S.E."/>
            <person name="Cottret L."/>
            <person name="Lelandais-Briere C."/>
            <person name="Owens G.L."/>
            <person name="Carrere S."/>
            <person name="Mayjonade B."/>
            <person name="Legrand L."/>
            <person name="Gill N."/>
            <person name="Kane N.C."/>
            <person name="Bowers J.E."/>
            <person name="Hubner S."/>
            <person name="Bellec A."/>
            <person name="Berard A."/>
            <person name="Berges H."/>
            <person name="Blanchet N."/>
            <person name="Boniface M.C."/>
            <person name="Brunel D."/>
            <person name="Catrice O."/>
            <person name="Chaidir N."/>
            <person name="Claudel C."/>
            <person name="Donnadieu C."/>
            <person name="Faraut T."/>
            <person name="Fievet G."/>
            <person name="Helmstetter N."/>
            <person name="King M."/>
            <person name="Knapp S.J."/>
            <person name="Lai Z."/>
            <person name="Le Paslier M.C."/>
            <person name="Lippi Y."/>
            <person name="Lorenzon L."/>
            <person name="Mandel J.R."/>
            <person name="Marage G."/>
            <person name="Marchand G."/>
            <person name="Marquand E."/>
            <person name="Bret-Mestries E."/>
            <person name="Morien E."/>
            <person name="Nambeesan S."/>
            <person name="Nguyen T."/>
            <person name="Pegot-Espagnet P."/>
            <person name="Pouilly N."/>
            <person name="Raftis F."/>
            <person name="Sallet E."/>
            <person name="Schiex T."/>
            <person name="Thomas J."/>
            <person name="Vandecasteele C."/>
            <person name="Vares D."/>
            <person name="Vear F."/>
            <person name="Vautrin S."/>
            <person name="Crespi M."/>
            <person name="Mangin B."/>
            <person name="Burke J.M."/>
            <person name="Salse J."/>
            <person name="Munos S."/>
            <person name="Vincourt P."/>
            <person name="Rieseberg L.H."/>
            <person name="Langlade N.B."/>
        </authorList>
    </citation>
    <scope>NUCLEOTIDE SEQUENCE [LARGE SCALE GENOMIC DNA]</scope>
    <source>
        <strain evidence="12">cv. SF193</strain>
    </source>
</reference>
<dbReference type="Proteomes" id="UP000215914">
    <property type="component" value="Chromosome 8"/>
</dbReference>
<dbReference type="PANTHER" id="PTHR31384">
    <property type="entry name" value="AUXIN RESPONSE FACTOR 4-RELATED"/>
    <property type="match status" value="1"/>
</dbReference>
<organism evidence="11 12">
    <name type="scientific">Helianthus annuus</name>
    <name type="common">Common sunflower</name>
    <dbReference type="NCBI Taxonomy" id="4232"/>
    <lineage>
        <taxon>Eukaryota</taxon>
        <taxon>Viridiplantae</taxon>
        <taxon>Streptophyta</taxon>
        <taxon>Embryophyta</taxon>
        <taxon>Tracheophyta</taxon>
        <taxon>Spermatophyta</taxon>
        <taxon>Magnoliopsida</taxon>
        <taxon>eudicotyledons</taxon>
        <taxon>Gunneridae</taxon>
        <taxon>Pentapetalae</taxon>
        <taxon>asterids</taxon>
        <taxon>campanulids</taxon>
        <taxon>Asterales</taxon>
        <taxon>Asteraceae</taxon>
        <taxon>Asteroideae</taxon>
        <taxon>Heliantheae alliance</taxon>
        <taxon>Heliantheae</taxon>
        <taxon>Helianthus</taxon>
    </lineage>
</organism>
<protein>
    <recommendedName>
        <fullName evidence="8">Auxin response factor</fullName>
    </recommendedName>
</protein>
<dbReference type="PANTHER" id="PTHR31384:SF175">
    <property type="entry name" value="AUXIN RESPONSE FACTOR"/>
    <property type="match status" value="1"/>
</dbReference>
<dbReference type="GO" id="GO:0000976">
    <property type="term" value="F:transcription cis-regulatory region binding"/>
    <property type="evidence" value="ECO:0000318"/>
    <property type="project" value="GO_Central"/>
</dbReference>
<evidence type="ECO:0000256" key="2">
    <source>
        <dbReference type="ARBA" id="ARBA00007853"/>
    </source>
</evidence>
<dbReference type="GO" id="GO:0005634">
    <property type="term" value="C:nucleus"/>
    <property type="evidence" value="ECO:0000318"/>
    <property type="project" value="GO_Central"/>
</dbReference>
<feature type="compositionally biased region" description="Basic and acidic residues" evidence="9">
    <location>
        <begin position="439"/>
        <end position="449"/>
    </location>
</feature>